<reference evidence="1 2" key="1">
    <citation type="journal article" date="2010" name="Proc. Natl. Acad. Sci. U.S.A.">
        <title>A Nitrospira metagenome illuminates the physiology and evolution of globally important nitrite-oxidizing bacteria.</title>
        <authorList>
            <person name="Lucker S."/>
            <person name="Wagner M."/>
            <person name="Maixner F."/>
            <person name="Pelletier E."/>
            <person name="Koch H."/>
            <person name="Vacherie B."/>
            <person name="Rattei T."/>
            <person name="Sinninghe Damste J."/>
            <person name="Spieck E."/>
            <person name="Le Paslier D."/>
            <person name="Daims H."/>
        </authorList>
    </citation>
    <scope>NUCLEOTIDE SEQUENCE [LARGE SCALE GENOMIC DNA]</scope>
</reference>
<evidence type="ECO:0000313" key="2">
    <source>
        <dbReference type="Proteomes" id="UP000001660"/>
    </source>
</evidence>
<gene>
    <name evidence="1" type="ORF">NIDE1754</name>
</gene>
<dbReference type="AlphaFoldDB" id="D8PE27"/>
<dbReference type="KEGG" id="nde:NIDE1754"/>
<name>D8PE27_9BACT</name>
<dbReference type="HOGENOM" id="CLU_3181503_0_0_0"/>
<proteinExistence type="predicted"/>
<sequence>MLAGSFVLSVILRRASSGTAFGAPIDVNRKLDTSDIEHYGHVITEY</sequence>
<dbReference type="Proteomes" id="UP000001660">
    <property type="component" value="Chromosome"/>
</dbReference>
<evidence type="ECO:0000313" key="1">
    <source>
        <dbReference type="EMBL" id="CBK41486.1"/>
    </source>
</evidence>
<keyword evidence="2" id="KW-1185">Reference proteome</keyword>
<organism evidence="1 2">
    <name type="scientific">Nitrospira defluvii</name>
    <dbReference type="NCBI Taxonomy" id="330214"/>
    <lineage>
        <taxon>Bacteria</taxon>
        <taxon>Pseudomonadati</taxon>
        <taxon>Nitrospirota</taxon>
        <taxon>Nitrospiria</taxon>
        <taxon>Nitrospirales</taxon>
        <taxon>Nitrospiraceae</taxon>
        <taxon>Nitrospira</taxon>
    </lineage>
</organism>
<accession>D8PE27</accession>
<protein>
    <submittedName>
        <fullName evidence="1">Uncharacterized protein</fullName>
    </submittedName>
</protein>
<dbReference type="EMBL" id="FP929003">
    <property type="protein sequence ID" value="CBK41486.1"/>
    <property type="molecule type" value="Genomic_DNA"/>
</dbReference>